<evidence type="ECO:0000256" key="1">
    <source>
        <dbReference type="ARBA" id="ARBA00004123"/>
    </source>
</evidence>
<proteinExistence type="predicted"/>
<dbReference type="Proteomes" id="UP001479436">
    <property type="component" value="Unassembled WGS sequence"/>
</dbReference>
<dbReference type="PANTHER" id="PTHR31250:SF27">
    <property type="entry name" value="IQ DOMAIN-CONTAINING PROTEIN IQM5"/>
    <property type="match status" value="1"/>
</dbReference>
<keyword evidence="4" id="KW-0539">Nucleus</keyword>
<organism evidence="5 6">
    <name type="scientific">Basidiobolus ranarum</name>
    <dbReference type="NCBI Taxonomy" id="34480"/>
    <lineage>
        <taxon>Eukaryota</taxon>
        <taxon>Fungi</taxon>
        <taxon>Fungi incertae sedis</taxon>
        <taxon>Zoopagomycota</taxon>
        <taxon>Entomophthoromycotina</taxon>
        <taxon>Basidiobolomycetes</taxon>
        <taxon>Basidiobolales</taxon>
        <taxon>Basidiobolaceae</taxon>
        <taxon>Basidiobolus</taxon>
    </lineage>
</organism>
<protein>
    <submittedName>
        <fullName evidence="5">Uncharacterized protein</fullName>
    </submittedName>
</protein>
<evidence type="ECO:0000256" key="4">
    <source>
        <dbReference type="ARBA" id="ARBA00023242"/>
    </source>
</evidence>
<dbReference type="EMBL" id="JASJQH010000980">
    <property type="protein sequence ID" value="KAK9762376.1"/>
    <property type="molecule type" value="Genomic_DNA"/>
</dbReference>
<dbReference type="InterPro" id="IPR044159">
    <property type="entry name" value="IQM"/>
</dbReference>
<name>A0ABR2WLN6_9FUNG</name>
<comment type="caution">
    <text evidence="5">The sequence shown here is derived from an EMBL/GenBank/DDBJ whole genome shotgun (WGS) entry which is preliminary data.</text>
</comment>
<reference evidence="5 6" key="1">
    <citation type="submission" date="2023-04" db="EMBL/GenBank/DDBJ databases">
        <title>Genome of Basidiobolus ranarum AG-B5.</title>
        <authorList>
            <person name="Stajich J.E."/>
            <person name="Carter-House D."/>
            <person name="Gryganskyi A."/>
        </authorList>
    </citation>
    <scope>NUCLEOTIDE SEQUENCE [LARGE SCALE GENOMIC DNA]</scope>
    <source>
        <strain evidence="5 6">AG-B5</strain>
    </source>
</reference>
<evidence type="ECO:0000256" key="2">
    <source>
        <dbReference type="ARBA" id="ARBA00004496"/>
    </source>
</evidence>
<keyword evidence="3" id="KW-0963">Cytoplasm</keyword>
<keyword evidence="6" id="KW-1185">Reference proteome</keyword>
<evidence type="ECO:0000313" key="6">
    <source>
        <dbReference type="Proteomes" id="UP001479436"/>
    </source>
</evidence>
<dbReference type="PANTHER" id="PTHR31250">
    <property type="entry name" value="IQ DOMAIN-CONTAINING PROTEIN IQM3"/>
    <property type="match status" value="1"/>
</dbReference>
<sequence>MNWSLPNLNKLSLSEYRKERGQRKRSNSVDIISSETPIETTLATSNQPTVVTSAATFERWAKVRTSVLNGEFSPKFQKILQNMELIWKVEGNNSTSPLCESYWLEAMDTNHRWGGVLHLFHKEWLRSKTEDDFFTWLDKTKGYRGLPGLWAVRLKGKLSRVRFLKPEERLQYQITCDHKGRLIYLLSGQLIHLPKLFLKGMEGIFVIDRENRIYMARKFPGYFHHSTFLAGGRVRAAGMVIVNKGHLKWISRSSGHYKPTSEQLHLAIDLLLAMGLKDQFQVDDVIIP</sequence>
<comment type="subcellular location">
    <subcellularLocation>
        <location evidence="2">Cytoplasm</location>
    </subcellularLocation>
    <subcellularLocation>
        <location evidence="1">Nucleus</location>
    </subcellularLocation>
</comment>
<evidence type="ECO:0000313" key="5">
    <source>
        <dbReference type="EMBL" id="KAK9762376.1"/>
    </source>
</evidence>
<accession>A0ABR2WLN6</accession>
<evidence type="ECO:0000256" key="3">
    <source>
        <dbReference type="ARBA" id="ARBA00022490"/>
    </source>
</evidence>
<gene>
    <name evidence="5" type="ORF">K7432_011939</name>
</gene>